<organism evidence="2 3">
    <name type="scientific">Halonotius aquaticus</name>
    <dbReference type="NCBI Taxonomy" id="2216978"/>
    <lineage>
        <taxon>Archaea</taxon>
        <taxon>Methanobacteriati</taxon>
        <taxon>Methanobacteriota</taxon>
        <taxon>Stenosarchaea group</taxon>
        <taxon>Halobacteria</taxon>
        <taxon>Halobacteriales</taxon>
        <taxon>Haloferacaceae</taxon>
        <taxon>Halonotius</taxon>
    </lineage>
</organism>
<keyword evidence="1" id="KW-0472">Membrane</keyword>
<evidence type="ECO:0000256" key="1">
    <source>
        <dbReference type="SAM" id="Phobius"/>
    </source>
</evidence>
<comment type="caution">
    <text evidence="2">The sequence shown here is derived from an EMBL/GenBank/DDBJ whole genome shotgun (WGS) entry which is preliminary data.</text>
</comment>
<feature type="transmembrane region" description="Helical" evidence="1">
    <location>
        <begin position="17"/>
        <end position="40"/>
    </location>
</feature>
<protein>
    <recommendedName>
        <fullName evidence="4">Peptidoglycan-binding protein</fullName>
    </recommendedName>
</protein>
<dbReference type="Pfam" id="PF19139">
    <property type="entry name" value="DUF5822"/>
    <property type="match status" value="1"/>
</dbReference>
<proteinExistence type="predicted"/>
<evidence type="ECO:0000313" key="3">
    <source>
        <dbReference type="Proteomes" id="UP000276588"/>
    </source>
</evidence>
<dbReference type="Proteomes" id="UP000276588">
    <property type="component" value="Unassembled WGS sequence"/>
</dbReference>
<evidence type="ECO:0000313" key="2">
    <source>
        <dbReference type="EMBL" id="RJX43775.1"/>
    </source>
</evidence>
<keyword evidence="3" id="KW-1185">Reference proteome</keyword>
<dbReference type="EMBL" id="QKNY01000007">
    <property type="protein sequence ID" value="RJX43775.1"/>
    <property type="molecule type" value="Genomic_DNA"/>
</dbReference>
<sequence>MADPVATTTPDGVDFGWVMQVTFVVTILVGAPLVALLSTTVELSTWGARANFAIRVGAPIWLTTNVAAYLYAKYKREDAADDEQPDSAESTATDDE</sequence>
<dbReference type="RefSeq" id="WP_120102444.1">
    <property type="nucleotide sequence ID" value="NZ_QKNY01000007.1"/>
</dbReference>
<accession>A0A3A6QCN5</accession>
<evidence type="ECO:0008006" key="4">
    <source>
        <dbReference type="Google" id="ProtNLM"/>
    </source>
</evidence>
<name>A0A3A6QCN5_9EURY</name>
<reference evidence="2 3" key="1">
    <citation type="submission" date="2018-06" db="EMBL/GenBank/DDBJ databases">
        <title>Halonotius sp. F13-13 a new haloarchaeeon isolated from a solar saltern from Isla Cristina, Huelva, Spain.</title>
        <authorList>
            <person name="Duran-Viseras A."/>
            <person name="Sanchez-Porro C."/>
            <person name="Ventosa A."/>
        </authorList>
    </citation>
    <scope>NUCLEOTIDE SEQUENCE [LARGE SCALE GENOMIC DNA]</scope>
    <source>
        <strain evidence="2 3">F13-13</strain>
    </source>
</reference>
<keyword evidence="1" id="KW-1133">Transmembrane helix</keyword>
<feature type="transmembrane region" description="Helical" evidence="1">
    <location>
        <begin position="52"/>
        <end position="72"/>
    </location>
</feature>
<dbReference type="AlphaFoldDB" id="A0A3A6QCN5"/>
<keyword evidence="1" id="KW-0812">Transmembrane</keyword>
<gene>
    <name evidence="2" type="ORF">DM826_05760</name>
</gene>
<dbReference type="InterPro" id="IPR043860">
    <property type="entry name" value="DUF5822"/>
</dbReference>